<dbReference type="InterPro" id="IPR036291">
    <property type="entry name" value="NAD(P)-bd_dom_sf"/>
</dbReference>
<feature type="transmembrane region" description="Helical" evidence="1">
    <location>
        <begin position="77"/>
        <end position="101"/>
    </location>
</feature>
<comment type="caution">
    <text evidence="2">The sequence shown here is derived from an EMBL/GenBank/DDBJ whole genome shotgun (WGS) entry which is preliminary data.</text>
</comment>
<dbReference type="Gene3D" id="3.40.50.20">
    <property type="match status" value="1"/>
</dbReference>
<gene>
    <name evidence="2" type="primary">g6471</name>
    <name evidence="2" type="ORF">VP750_LOCUS5538</name>
</gene>
<evidence type="ECO:0000313" key="2">
    <source>
        <dbReference type="EMBL" id="CAL5223879.1"/>
    </source>
</evidence>
<keyword evidence="1" id="KW-0472">Membrane</keyword>
<accession>A0ABP1FY07</accession>
<proteinExistence type="predicted"/>
<sequence length="545" mass="60804">MVAAIQENGHNGHALDVRSRARNDVVVRKLIEIFPDIGKNEVVLKALLQDRKAAETPKKAKAAKFSFSVRAWARLKAFILLILLLYTIPVSWAIVMASIVADLAELLQRKDGSKQVWNRLMAGMGRRTGEVRGTAIVSGAKSTKGLHMCRHLHRAGWRVVLVDVKRNWAAGARWSGCVAAFRTYPEPNLDPLGYLEAIATIAAEERAKLFVPVSIAQYSVYEALAADLLARSFSTRACTLDARMTAELNDKSSFSALCEHLGVLVPKSSPITSKELLFQLNKDPEEFGDKRFLLKSIAYNATARSDMFTLPCSDEALREYVTDLDISEDQPWMLQQLLQGTEFSSYSVAHEGHLILHCDTVACASNLRYVDVGDRQILDWVKEFCTKTGASGQLCFDFMRDTNDGRMYAFECNPRTSTILLNFYNHDHVAQAFFNAKGVYEFGKAPYKPLSNAKQVIWIWNEVGELIFGELPKCKSLGQAWQSVKDRAQLLFSSVDALLDPADPLPFLALHYQQVVALLLRNIELGNPWVKVDLCTGKLVEIGGD</sequence>
<keyword evidence="1" id="KW-0812">Transmembrane</keyword>
<evidence type="ECO:0000313" key="3">
    <source>
        <dbReference type="Proteomes" id="UP001497392"/>
    </source>
</evidence>
<dbReference type="InterPro" id="IPR013815">
    <property type="entry name" value="ATP_grasp_subdomain_1"/>
</dbReference>
<keyword evidence="1" id="KW-1133">Transmembrane helix</keyword>
<dbReference type="SUPFAM" id="SSF56059">
    <property type="entry name" value="Glutathione synthetase ATP-binding domain-like"/>
    <property type="match status" value="1"/>
</dbReference>
<evidence type="ECO:0000256" key="1">
    <source>
        <dbReference type="SAM" id="Phobius"/>
    </source>
</evidence>
<reference evidence="2 3" key="1">
    <citation type="submission" date="2024-06" db="EMBL/GenBank/DDBJ databases">
        <authorList>
            <person name="Kraege A."/>
            <person name="Thomma B."/>
        </authorList>
    </citation>
    <scope>NUCLEOTIDE SEQUENCE [LARGE SCALE GENOMIC DNA]</scope>
</reference>
<keyword evidence="3" id="KW-1185">Reference proteome</keyword>
<dbReference type="Proteomes" id="UP001497392">
    <property type="component" value="Unassembled WGS sequence"/>
</dbReference>
<dbReference type="EMBL" id="CAXHTA020000009">
    <property type="protein sequence ID" value="CAL5223879.1"/>
    <property type="molecule type" value="Genomic_DNA"/>
</dbReference>
<dbReference type="Gene3D" id="3.30.470.20">
    <property type="entry name" value="ATP-grasp fold, B domain"/>
    <property type="match status" value="1"/>
</dbReference>
<dbReference type="Gene3D" id="3.30.1490.20">
    <property type="entry name" value="ATP-grasp fold, A domain"/>
    <property type="match status" value="1"/>
</dbReference>
<dbReference type="SUPFAM" id="SSF51735">
    <property type="entry name" value="NAD(P)-binding Rossmann-fold domains"/>
    <property type="match status" value="1"/>
</dbReference>
<protein>
    <submittedName>
        <fullName evidence="2">G6471 protein</fullName>
    </submittedName>
</protein>
<organism evidence="2 3">
    <name type="scientific">Coccomyxa viridis</name>
    <dbReference type="NCBI Taxonomy" id="1274662"/>
    <lineage>
        <taxon>Eukaryota</taxon>
        <taxon>Viridiplantae</taxon>
        <taxon>Chlorophyta</taxon>
        <taxon>core chlorophytes</taxon>
        <taxon>Trebouxiophyceae</taxon>
        <taxon>Trebouxiophyceae incertae sedis</taxon>
        <taxon>Coccomyxaceae</taxon>
        <taxon>Coccomyxa</taxon>
    </lineage>
</organism>
<name>A0ABP1FY07_9CHLO</name>